<dbReference type="InterPro" id="IPR045379">
    <property type="entry name" value="Crinkler_N"/>
</dbReference>
<dbReference type="EMBL" id="MCFF01000011">
    <property type="protein sequence ID" value="ORZ21800.1"/>
    <property type="molecule type" value="Genomic_DNA"/>
</dbReference>
<organism evidence="5 6">
    <name type="scientific">Lobosporangium transversale</name>
    <dbReference type="NCBI Taxonomy" id="64571"/>
    <lineage>
        <taxon>Eukaryota</taxon>
        <taxon>Fungi</taxon>
        <taxon>Fungi incertae sedis</taxon>
        <taxon>Mucoromycota</taxon>
        <taxon>Mortierellomycotina</taxon>
        <taxon>Mortierellomycetes</taxon>
        <taxon>Mortierellales</taxon>
        <taxon>Mortierellaceae</taxon>
        <taxon>Lobosporangium</taxon>
    </lineage>
</organism>
<dbReference type="GO" id="GO:0005576">
    <property type="term" value="C:extracellular region"/>
    <property type="evidence" value="ECO:0007669"/>
    <property type="project" value="UniProtKB-SubCell"/>
</dbReference>
<keyword evidence="3" id="KW-0964">Secreted</keyword>
<dbReference type="AlphaFoldDB" id="A0A1Y2GSP2"/>
<accession>A0A1Y2GSP2</accession>
<evidence type="ECO:0000259" key="4">
    <source>
        <dbReference type="Pfam" id="PF20147"/>
    </source>
</evidence>
<dbReference type="InParanoid" id="A0A1Y2GSP2"/>
<gene>
    <name evidence="5" type="ORF">BCR41DRAFT_394570</name>
</gene>
<dbReference type="Proteomes" id="UP000193648">
    <property type="component" value="Unassembled WGS sequence"/>
</dbReference>
<evidence type="ECO:0000256" key="3">
    <source>
        <dbReference type="ARBA" id="ARBA00022525"/>
    </source>
</evidence>
<name>A0A1Y2GSP2_9FUNG</name>
<comment type="subcellular location">
    <subcellularLocation>
        <location evidence="1">Host cell</location>
    </subcellularLocation>
    <subcellularLocation>
        <location evidence="2">Secreted</location>
    </subcellularLocation>
</comment>
<dbReference type="Pfam" id="PF20147">
    <property type="entry name" value="Crinkler"/>
    <property type="match status" value="1"/>
</dbReference>
<comment type="caution">
    <text evidence="5">The sequence shown here is derived from an EMBL/GenBank/DDBJ whole genome shotgun (WGS) entry which is preliminary data.</text>
</comment>
<proteinExistence type="predicted"/>
<protein>
    <recommendedName>
        <fullName evidence="4">Crinkler effector protein N-terminal domain-containing protein</fullName>
    </recommendedName>
</protein>
<reference evidence="5 6" key="1">
    <citation type="submission" date="2016-07" db="EMBL/GenBank/DDBJ databases">
        <title>Pervasive Adenine N6-methylation of Active Genes in Fungi.</title>
        <authorList>
            <consortium name="DOE Joint Genome Institute"/>
            <person name="Mondo S.J."/>
            <person name="Dannebaum R.O."/>
            <person name="Kuo R.C."/>
            <person name="Labutti K."/>
            <person name="Haridas S."/>
            <person name="Kuo A."/>
            <person name="Salamov A."/>
            <person name="Ahrendt S.R."/>
            <person name="Lipzen A."/>
            <person name="Sullivan W."/>
            <person name="Andreopoulos W.B."/>
            <person name="Clum A."/>
            <person name="Lindquist E."/>
            <person name="Daum C."/>
            <person name="Ramamoorthy G.K."/>
            <person name="Gryganskyi A."/>
            <person name="Culley D."/>
            <person name="Magnuson J.K."/>
            <person name="James T.Y."/>
            <person name="O'Malley M.A."/>
            <person name="Stajich J.E."/>
            <person name="Spatafora J.W."/>
            <person name="Visel A."/>
            <person name="Grigoriev I.V."/>
        </authorList>
    </citation>
    <scope>NUCLEOTIDE SEQUENCE [LARGE SCALE GENOMIC DNA]</scope>
    <source>
        <strain evidence="5 6">NRRL 3116</strain>
    </source>
</reference>
<evidence type="ECO:0000256" key="2">
    <source>
        <dbReference type="ARBA" id="ARBA00004613"/>
    </source>
</evidence>
<dbReference type="RefSeq" id="XP_021883051.1">
    <property type="nucleotide sequence ID" value="XM_022028654.1"/>
</dbReference>
<dbReference type="GO" id="GO:0043657">
    <property type="term" value="C:host cell"/>
    <property type="evidence" value="ECO:0007669"/>
    <property type="project" value="UniProtKB-SubCell"/>
</dbReference>
<evidence type="ECO:0000256" key="1">
    <source>
        <dbReference type="ARBA" id="ARBA00004340"/>
    </source>
</evidence>
<sequence length="433" mass="48554">MTNNLSIFCILDGHTVSSSFSVEVALGATVDKLKESIKATMSAGLEGVDSNTLTLWKVSIPVTKEDMNKVISLEELTDKEVLLPTTPLRVAFEGLKEGEFIHIFVQCPPKGPSQLMLKIYFPEKKQKVSWTTNHTTVLLEELKTIVINNHDGIDIGNKHPPPTKTCVTSSAPIPRGDSERFPSVSQTIFIVQVPGGLRAFNPEKIPLEEIFPEEESSDRKLEALAGLYEQLATYQETKRPRESEAEVSIWVGAFLSHALNVYKGQLILRVEKTLEGQRGRGSIDFAFESPDDALLLGVIEVKHDDWLQGLAQNLVQLESCAVARLAKYPSSSSNMKRSMCYGIITTGARWHFVKCYLEPPSEVLKFRYSDALYFTLESADWKDEARNILMHLLKMIEEMLIIDSENNRRNLTPSIRSNDSLVSSIQVKKKKNL</sequence>
<dbReference type="OrthoDB" id="2413978at2759"/>
<evidence type="ECO:0000313" key="5">
    <source>
        <dbReference type="EMBL" id="ORZ21800.1"/>
    </source>
</evidence>
<dbReference type="GeneID" id="33570497"/>
<evidence type="ECO:0000313" key="6">
    <source>
        <dbReference type="Proteomes" id="UP000193648"/>
    </source>
</evidence>
<feature type="domain" description="Crinkler effector protein N-terminal" evidence="4">
    <location>
        <begin position="5"/>
        <end position="106"/>
    </location>
</feature>
<keyword evidence="6" id="KW-1185">Reference proteome</keyword>